<comment type="caution">
    <text evidence="4">The sequence shown here is derived from an EMBL/GenBank/DDBJ whole genome shotgun (WGS) entry which is preliminary data.</text>
</comment>
<dbReference type="InterPro" id="IPR007055">
    <property type="entry name" value="BON_dom"/>
</dbReference>
<accession>A0A085W7A5</accession>
<evidence type="ECO:0000259" key="3">
    <source>
        <dbReference type="Pfam" id="PF13629"/>
    </source>
</evidence>
<dbReference type="InterPro" id="IPR032789">
    <property type="entry name" value="T2SS-T3SS_pil_N"/>
</dbReference>
<keyword evidence="5" id="KW-1185">Reference proteome</keyword>
<feature type="domain" description="BON" evidence="2">
    <location>
        <begin position="158"/>
        <end position="207"/>
    </location>
</feature>
<feature type="chain" id="PRO_5001799309" evidence="1">
    <location>
        <begin position="21"/>
        <end position="218"/>
    </location>
</feature>
<gene>
    <name evidence="4" type="ORF">DB31_2686</name>
</gene>
<dbReference type="AlphaFoldDB" id="A0A085W7A5"/>
<dbReference type="Pfam" id="PF13629">
    <property type="entry name" value="T2SS-T3SS_pil_N"/>
    <property type="match status" value="1"/>
</dbReference>
<dbReference type="Pfam" id="PF04972">
    <property type="entry name" value="BON"/>
    <property type="match status" value="1"/>
</dbReference>
<organism evidence="4 5">
    <name type="scientific">Hyalangium minutum</name>
    <dbReference type="NCBI Taxonomy" id="394096"/>
    <lineage>
        <taxon>Bacteria</taxon>
        <taxon>Pseudomonadati</taxon>
        <taxon>Myxococcota</taxon>
        <taxon>Myxococcia</taxon>
        <taxon>Myxococcales</taxon>
        <taxon>Cystobacterineae</taxon>
        <taxon>Archangiaceae</taxon>
        <taxon>Hyalangium</taxon>
    </lineage>
</organism>
<proteinExistence type="predicted"/>
<keyword evidence="1" id="KW-0732">Signal</keyword>
<dbReference type="EMBL" id="JMCB01000017">
    <property type="protein sequence ID" value="KFE63568.1"/>
    <property type="molecule type" value="Genomic_DNA"/>
</dbReference>
<dbReference type="STRING" id="394096.DB31_2686"/>
<feature type="domain" description="Pilus formation protein N-terminal" evidence="3">
    <location>
        <begin position="22"/>
        <end position="86"/>
    </location>
</feature>
<evidence type="ECO:0000313" key="5">
    <source>
        <dbReference type="Proteomes" id="UP000028725"/>
    </source>
</evidence>
<evidence type="ECO:0000259" key="2">
    <source>
        <dbReference type="Pfam" id="PF04972"/>
    </source>
</evidence>
<protein>
    <submittedName>
        <fullName evidence="4">Type II/IV secretion system secretin RcpA/CpaC</fullName>
    </submittedName>
</protein>
<reference evidence="4 5" key="1">
    <citation type="submission" date="2014-04" db="EMBL/GenBank/DDBJ databases">
        <title>Genome assembly of Hyalangium minutum DSM 14724.</title>
        <authorList>
            <person name="Sharma G."/>
            <person name="Subramanian S."/>
        </authorList>
    </citation>
    <scope>NUCLEOTIDE SEQUENCE [LARGE SCALE GENOMIC DNA]</scope>
    <source>
        <strain evidence="4 5">DSM 14724</strain>
    </source>
</reference>
<evidence type="ECO:0000313" key="4">
    <source>
        <dbReference type="EMBL" id="KFE63568.1"/>
    </source>
</evidence>
<dbReference type="Proteomes" id="UP000028725">
    <property type="component" value="Unassembled WGS sequence"/>
</dbReference>
<name>A0A085W7A5_9BACT</name>
<evidence type="ECO:0000256" key="1">
    <source>
        <dbReference type="SAM" id="SignalP"/>
    </source>
</evidence>
<sequence>MRLVRWLLLPVLLAALPTWAEEPTVRLSPGEQRVLDFPGLRRVAVAAPNVADVKVVGKSQLLISAQSTGRTTLTVWTDQQQLQRTLIVEPPRAEELARELKALGFSELEVRTIGDKVVIDGHVESLQDMRRLRSIVAGLSYVSILVRLDAQVIQAALTTTAEQINTALKRNGIVSARAVVVGQRILLEGSVSDEAERDKAQRIADSLYEDVRQALGPH</sequence>
<feature type="signal peptide" evidence="1">
    <location>
        <begin position="1"/>
        <end position="20"/>
    </location>
</feature>